<name>A0ABV1TXF8_9ACTN</name>
<accession>A0ABV1TXF8</accession>
<keyword evidence="3" id="KW-1185">Reference proteome</keyword>
<protein>
    <submittedName>
        <fullName evidence="2">Uncharacterized protein</fullName>
    </submittedName>
</protein>
<comment type="caution">
    <text evidence="2">The sequence shown here is derived from an EMBL/GenBank/DDBJ whole genome shotgun (WGS) entry which is preliminary data.</text>
</comment>
<feature type="compositionally biased region" description="Pro residues" evidence="1">
    <location>
        <begin position="52"/>
        <end position="62"/>
    </location>
</feature>
<evidence type="ECO:0000313" key="3">
    <source>
        <dbReference type="Proteomes" id="UP001490365"/>
    </source>
</evidence>
<organism evidence="2 3">
    <name type="scientific">Streptomyces sp. 900105755</name>
    <dbReference type="NCBI Taxonomy" id="3154389"/>
    <lineage>
        <taxon>Bacteria</taxon>
        <taxon>Bacillati</taxon>
        <taxon>Actinomycetota</taxon>
        <taxon>Actinomycetes</taxon>
        <taxon>Kitasatosporales</taxon>
        <taxon>Streptomycetaceae</taxon>
        <taxon>Streptomyces</taxon>
    </lineage>
</organism>
<proteinExistence type="predicted"/>
<evidence type="ECO:0000256" key="1">
    <source>
        <dbReference type="SAM" id="MobiDB-lite"/>
    </source>
</evidence>
<dbReference type="RefSeq" id="WP_351962862.1">
    <property type="nucleotide sequence ID" value="NZ_JBEOZM010000076.1"/>
</dbReference>
<sequence length="74" mass="8168">MTYLPSPEEIEAARTPVGGWKRDQLAAWGVPWPPPKGWKDELAERWKAARPDGPPAPPPTPAPADFSQETFDFG</sequence>
<feature type="region of interest" description="Disordered" evidence="1">
    <location>
        <begin position="45"/>
        <end position="74"/>
    </location>
</feature>
<evidence type="ECO:0000313" key="2">
    <source>
        <dbReference type="EMBL" id="MER6274667.1"/>
    </source>
</evidence>
<dbReference type="EMBL" id="JBEOZM010000076">
    <property type="protein sequence ID" value="MER6274667.1"/>
    <property type="molecule type" value="Genomic_DNA"/>
</dbReference>
<reference evidence="2 3" key="1">
    <citation type="submission" date="2024-06" db="EMBL/GenBank/DDBJ databases">
        <title>The Natural Products Discovery Center: Release of the First 8490 Sequenced Strains for Exploring Actinobacteria Biosynthetic Diversity.</title>
        <authorList>
            <person name="Kalkreuter E."/>
            <person name="Kautsar S.A."/>
            <person name="Yang D."/>
            <person name="Bader C.D."/>
            <person name="Teijaro C.N."/>
            <person name="Fluegel L."/>
            <person name="Davis C.M."/>
            <person name="Simpson J.R."/>
            <person name="Lauterbach L."/>
            <person name="Steele A.D."/>
            <person name="Gui C."/>
            <person name="Meng S."/>
            <person name="Li G."/>
            <person name="Viehrig K."/>
            <person name="Ye F."/>
            <person name="Su P."/>
            <person name="Kiefer A.F."/>
            <person name="Nichols A."/>
            <person name="Cepeda A.J."/>
            <person name="Yan W."/>
            <person name="Fan B."/>
            <person name="Jiang Y."/>
            <person name="Adhikari A."/>
            <person name="Zheng C.-J."/>
            <person name="Schuster L."/>
            <person name="Cowan T.M."/>
            <person name="Smanski M.J."/>
            <person name="Chevrette M.G."/>
            <person name="De Carvalho L.P.S."/>
            <person name="Shen B."/>
        </authorList>
    </citation>
    <scope>NUCLEOTIDE SEQUENCE [LARGE SCALE GENOMIC DNA]</scope>
    <source>
        <strain evidence="2 3">NPDC001694</strain>
    </source>
</reference>
<gene>
    <name evidence="2" type="ORF">ABT211_46805</name>
</gene>
<dbReference type="Proteomes" id="UP001490365">
    <property type="component" value="Unassembled WGS sequence"/>
</dbReference>